<keyword evidence="1" id="KW-0472">Membrane</keyword>
<proteinExistence type="predicted"/>
<dbReference type="STRING" id="390270.SAMN04488005_0140"/>
<dbReference type="AlphaFoldDB" id="A0A1I6FP07"/>
<keyword evidence="3" id="KW-1185">Reference proteome</keyword>
<evidence type="ECO:0000313" key="2">
    <source>
        <dbReference type="EMBL" id="SFR31679.1"/>
    </source>
</evidence>
<keyword evidence="1" id="KW-1133">Transmembrane helix</keyword>
<organism evidence="2 3">
    <name type="scientific">Yoonia tamlensis</name>
    <dbReference type="NCBI Taxonomy" id="390270"/>
    <lineage>
        <taxon>Bacteria</taxon>
        <taxon>Pseudomonadati</taxon>
        <taxon>Pseudomonadota</taxon>
        <taxon>Alphaproteobacteria</taxon>
        <taxon>Rhodobacterales</taxon>
        <taxon>Paracoccaceae</taxon>
        <taxon>Yoonia</taxon>
    </lineage>
</organism>
<protein>
    <submittedName>
        <fullName evidence="2">Uncharacterized protein</fullName>
    </submittedName>
</protein>
<gene>
    <name evidence="2" type="ORF">SAMN04488005_0140</name>
</gene>
<evidence type="ECO:0000313" key="3">
    <source>
        <dbReference type="Proteomes" id="UP000199478"/>
    </source>
</evidence>
<dbReference type="OrthoDB" id="7652294at2"/>
<name>A0A1I6FP07_9RHOB</name>
<dbReference type="Proteomes" id="UP000199478">
    <property type="component" value="Unassembled WGS sequence"/>
</dbReference>
<sequence length="92" mass="10399">MLFSRTVARKRIAAGKRPTRRAAWLLVLADAVIVGLVLAALWMPAVTVTYVMHMSLIWTILFLMVVIYLPAQIVLIISSLWAAKSRFEEDDK</sequence>
<dbReference type="EMBL" id="FOYP01000001">
    <property type="protein sequence ID" value="SFR31679.1"/>
    <property type="molecule type" value="Genomic_DNA"/>
</dbReference>
<reference evidence="3" key="1">
    <citation type="submission" date="2016-10" db="EMBL/GenBank/DDBJ databases">
        <authorList>
            <person name="Varghese N."/>
            <person name="Submissions S."/>
        </authorList>
    </citation>
    <scope>NUCLEOTIDE SEQUENCE [LARGE SCALE GENOMIC DNA]</scope>
    <source>
        <strain evidence="3">DSM 26879</strain>
    </source>
</reference>
<feature type="transmembrane region" description="Helical" evidence="1">
    <location>
        <begin position="21"/>
        <end position="43"/>
    </location>
</feature>
<dbReference type="RefSeq" id="WP_090195106.1">
    <property type="nucleotide sequence ID" value="NZ_FOYP01000001.1"/>
</dbReference>
<keyword evidence="1" id="KW-0812">Transmembrane</keyword>
<evidence type="ECO:0000256" key="1">
    <source>
        <dbReference type="SAM" id="Phobius"/>
    </source>
</evidence>
<accession>A0A1I6FP07</accession>
<feature type="transmembrane region" description="Helical" evidence="1">
    <location>
        <begin position="55"/>
        <end position="83"/>
    </location>
</feature>